<organism evidence="2 3">
    <name type="scientific">Steinernema glaseri</name>
    <dbReference type="NCBI Taxonomy" id="37863"/>
    <lineage>
        <taxon>Eukaryota</taxon>
        <taxon>Metazoa</taxon>
        <taxon>Ecdysozoa</taxon>
        <taxon>Nematoda</taxon>
        <taxon>Chromadorea</taxon>
        <taxon>Rhabditida</taxon>
        <taxon>Tylenchina</taxon>
        <taxon>Panagrolaimomorpha</taxon>
        <taxon>Strongyloidoidea</taxon>
        <taxon>Steinernematidae</taxon>
        <taxon>Steinernema</taxon>
    </lineage>
</organism>
<evidence type="ECO:0000256" key="1">
    <source>
        <dbReference type="SAM" id="SignalP"/>
    </source>
</evidence>
<dbReference type="SUPFAM" id="SSF53335">
    <property type="entry name" value="S-adenosyl-L-methionine-dependent methyltransferases"/>
    <property type="match status" value="1"/>
</dbReference>
<name>A0A1I7ZGC1_9BILA</name>
<proteinExistence type="predicted"/>
<dbReference type="Proteomes" id="UP000095287">
    <property type="component" value="Unplaced"/>
</dbReference>
<feature type="chain" id="PRO_5009313418" evidence="1">
    <location>
        <begin position="20"/>
        <end position="275"/>
    </location>
</feature>
<dbReference type="AlphaFoldDB" id="A0A1I7ZGC1"/>
<sequence>MKAVVLLSSLLVLPSTTYAHFIDATVCSDMQNMCFDIGHGSSDQGVFRFLSPSNPHYDMEAYLSRSLLIEPGWLRYPSLVLKLLIDNDLEEMNSEERLRMKINVKRPLYMLLKPLLEGPNVTSVEIDPAMAQIAKKYFGVVEDQFYRILINDGMDVLKTNVKGLNETKWRWKCDLEKREFDAVILDACSGNIFDEVVCPSSAFLSQEAVELMYGNVKMGGSLSIGILMGQDSHFGRTIIQVNSLESQDLVWISVCEESSRYIQKSMPCSRDQWGP</sequence>
<reference evidence="3" key="1">
    <citation type="submission" date="2016-11" db="UniProtKB">
        <authorList>
            <consortium name="WormBaseParasite"/>
        </authorList>
    </citation>
    <scope>IDENTIFICATION</scope>
</reference>
<protein>
    <submittedName>
        <fullName evidence="3">Methyltransf_11 domain-containing protein</fullName>
    </submittedName>
</protein>
<accession>A0A1I7ZGC1</accession>
<dbReference type="Gene3D" id="3.40.50.150">
    <property type="entry name" value="Vaccinia Virus protein VP39"/>
    <property type="match status" value="1"/>
</dbReference>
<dbReference type="WBParaSite" id="L893_g26261.t1">
    <property type="protein sequence ID" value="L893_g26261.t1"/>
    <property type="gene ID" value="L893_g26261"/>
</dbReference>
<keyword evidence="2" id="KW-1185">Reference proteome</keyword>
<evidence type="ECO:0000313" key="3">
    <source>
        <dbReference type="WBParaSite" id="L893_g26261.t1"/>
    </source>
</evidence>
<feature type="signal peptide" evidence="1">
    <location>
        <begin position="1"/>
        <end position="19"/>
    </location>
</feature>
<dbReference type="InterPro" id="IPR029063">
    <property type="entry name" value="SAM-dependent_MTases_sf"/>
</dbReference>
<keyword evidence="1" id="KW-0732">Signal</keyword>
<evidence type="ECO:0000313" key="2">
    <source>
        <dbReference type="Proteomes" id="UP000095287"/>
    </source>
</evidence>